<evidence type="ECO:0000256" key="2">
    <source>
        <dbReference type="SAM" id="Phobius"/>
    </source>
</evidence>
<dbReference type="AlphaFoldDB" id="A0A843WUY9"/>
<evidence type="ECO:0000256" key="1">
    <source>
        <dbReference type="SAM" id="MobiDB-lite"/>
    </source>
</evidence>
<evidence type="ECO:0000313" key="4">
    <source>
        <dbReference type="Proteomes" id="UP000652761"/>
    </source>
</evidence>
<organism evidence="3 4">
    <name type="scientific">Colocasia esculenta</name>
    <name type="common">Wild taro</name>
    <name type="synonym">Arum esculentum</name>
    <dbReference type="NCBI Taxonomy" id="4460"/>
    <lineage>
        <taxon>Eukaryota</taxon>
        <taxon>Viridiplantae</taxon>
        <taxon>Streptophyta</taxon>
        <taxon>Embryophyta</taxon>
        <taxon>Tracheophyta</taxon>
        <taxon>Spermatophyta</taxon>
        <taxon>Magnoliopsida</taxon>
        <taxon>Liliopsida</taxon>
        <taxon>Araceae</taxon>
        <taxon>Aroideae</taxon>
        <taxon>Colocasieae</taxon>
        <taxon>Colocasia</taxon>
    </lineage>
</organism>
<comment type="caution">
    <text evidence="3">The sequence shown here is derived from an EMBL/GenBank/DDBJ whole genome shotgun (WGS) entry which is preliminary data.</text>
</comment>
<keyword evidence="2" id="KW-1133">Transmembrane helix</keyword>
<feature type="compositionally biased region" description="Pro residues" evidence="1">
    <location>
        <begin position="34"/>
        <end position="45"/>
    </location>
</feature>
<feature type="transmembrane region" description="Helical" evidence="2">
    <location>
        <begin position="423"/>
        <end position="451"/>
    </location>
</feature>
<gene>
    <name evidence="3" type="ORF">Taro_041133</name>
</gene>
<reference evidence="3" key="1">
    <citation type="submission" date="2017-07" db="EMBL/GenBank/DDBJ databases">
        <title>Taro Niue Genome Assembly and Annotation.</title>
        <authorList>
            <person name="Atibalentja N."/>
            <person name="Keating K."/>
            <person name="Fields C.J."/>
        </authorList>
    </citation>
    <scope>NUCLEOTIDE SEQUENCE</scope>
    <source>
        <strain evidence="3">Niue_2</strain>
        <tissue evidence="3">Leaf</tissue>
    </source>
</reference>
<proteinExistence type="predicted"/>
<feature type="compositionally biased region" description="Polar residues" evidence="1">
    <location>
        <begin position="222"/>
        <end position="241"/>
    </location>
</feature>
<feature type="compositionally biased region" description="Low complexity" evidence="1">
    <location>
        <begin position="289"/>
        <end position="308"/>
    </location>
</feature>
<dbReference type="EMBL" id="NMUH01004081">
    <property type="protein sequence ID" value="MQM08275.1"/>
    <property type="molecule type" value="Genomic_DNA"/>
</dbReference>
<feature type="region of interest" description="Disordered" evidence="1">
    <location>
        <begin position="1"/>
        <end position="45"/>
    </location>
</feature>
<keyword evidence="2" id="KW-0472">Membrane</keyword>
<keyword evidence="4" id="KW-1185">Reference proteome</keyword>
<feature type="region of interest" description="Disordered" evidence="1">
    <location>
        <begin position="202"/>
        <end position="248"/>
    </location>
</feature>
<evidence type="ECO:0000313" key="3">
    <source>
        <dbReference type="EMBL" id="MQM08275.1"/>
    </source>
</evidence>
<accession>A0A843WUY9</accession>
<feature type="compositionally biased region" description="Basic and acidic residues" evidence="1">
    <location>
        <begin position="10"/>
        <end position="26"/>
    </location>
</feature>
<sequence length="452" mass="50105">MASRGRHGVPAREGEQRRDEPRREDQGEQQAPAPQGPVLPPPPPVDYGVFMQGLVQAMQTQAYTQAALQAQLEAQQAQAQVPVPQADYGGPSIMEQFKRMSPPSFKGESDPLLAESWMREIEKIFRAIRCAEDDKVTFATYMLQERADVWWSSLLRTRFEDGAVEIGWDELVAFDHRTLEQALSAACRQEGEMEQYLEEKKAFQKRPTAPFQRQERKKAAFQSPQRHVASGSSQVPSQRSPSGKKECPHCGRAHGGTECWKLVGKCLKYGSSKHRIKDCLRLQQGGQHGTAPAPAAAAPATRRPGRPRAPARVFALAREDAEQADHVASLRVRNRVWGFRSLFVCAHTRRSGNASGNVALGLGNRPPTASSGVLQRLEESLNIGEDFYDTYLRSASTQNSNRGNFEDSLALAEEGFSGLNLSVILYALPFFPCSAISVILYALPFFLCFAIF</sequence>
<protein>
    <recommendedName>
        <fullName evidence="5">Gag protein</fullName>
    </recommendedName>
</protein>
<name>A0A843WUY9_COLES</name>
<dbReference type="OrthoDB" id="728678at2759"/>
<dbReference type="Proteomes" id="UP000652761">
    <property type="component" value="Unassembled WGS sequence"/>
</dbReference>
<feature type="region of interest" description="Disordered" evidence="1">
    <location>
        <begin position="285"/>
        <end position="308"/>
    </location>
</feature>
<keyword evidence="2" id="KW-0812">Transmembrane</keyword>
<evidence type="ECO:0008006" key="5">
    <source>
        <dbReference type="Google" id="ProtNLM"/>
    </source>
</evidence>